<evidence type="ECO:0000256" key="3">
    <source>
        <dbReference type="ARBA" id="ARBA00023015"/>
    </source>
</evidence>
<dbReference type="PANTHER" id="PTHR31313">
    <property type="entry name" value="TY1 ENHANCER ACTIVATOR"/>
    <property type="match status" value="1"/>
</dbReference>
<keyword evidence="5" id="KW-0804">Transcription</keyword>
<evidence type="ECO:0000313" key="8">
    <source>
        <dbReference type="EMBL" id="CAH7684719.1"/>
    </source>
</evidence>
<accession>A0AAV0BCY6</accession>
<gene>
    <name evidence="8" type="ORF">PPACK8108_LOCUS19129</name>
</gene>
<dbReference type="CDD" id="cd12148">
    <property type="entry name" value="fungal_TF_MHR"/>
    <property type="match status" value="1"/>
</dbReference>
<evidence type="ECO:0000256" key="1">
    <source>
        <dbReference type="ARBA" id="ARBA00022723"/>
    </source>
</evidence>
<dbReference type="Proteomes" id="UP001153365">
    <property type="component" value="Unassembled WGS sequence"/>
</dbReference>
<dbReference type="GO" id="GO:0003677">
    <property type="term" value="F:DNA binding"/>
    <property type="evidence" value="ECO:0007669"/>
    <property type="project" value="UniProtKB-KW"/>
</dbReference>
<dbReference type="AlphaFoldDB" id="A0AAV0BCY6"/>
<evidence type="ECO:0000256" key="6">
    <source>
        <dbReference type="ARBA" id="ARBA00023242"/>
    </source>
</evidence>
<name>A0AAV0BCY6_PHAPC</name>
<dbReference type="GO" id="GO:0006351">
    <property type="term" value="P:DNA-templated transcription"/>
    <property type="evidence" value="ECO:0007669"/>
    <property type="project" value="InterPro"/>
</dbReference>
<keyword evidence="6" id="KW-0539">Nucleus</keyword>
<dbReference type="EMBL" id="CALTRL010005684">
    <property type="protein sequence ID" value="CAH7684719.1"/>
    <property type="molecule type" value="Genomic_DNA"/>
</dbReference>
<evidence type="ECO:0000256" key="5">
    <source>
        <dbReference type="ARBA" id="ARBA00023163"/>
    </source>
</evidence>
<keyword evidence="4" id="KW-0238">DNA-binding</keyword>
<keyword evidence="9" id="KW-1185">Reference proteome</keyword>
<evidence type="ECO:0000313" key="9">
    <source>
        <dbReference type="Proteomes" id="UP001153365"/>
    </source>
</evidence>
<proteinExistence type="predicted"/>
<keyword evidence="3" id="KW-0805">Transcription regulation</keyword>
<dbReference type="InterPro" id="IPR007219">
    <property type="entry name" value="XnlR_reg_dom"/>
</dbReference>
<comment type="caution">
    <text evidence="8">The sequence shown here is derived from an EMBL/GenBank/DDBJ whole genome shotgun (WGS) entry which is preliminary data.</text>
</comment>
<sequence>MESLLGQLLHHKDPRTQALLSELIQDQCARDLLMHDLRTASQSGYGAKPRKSWKLAEDNDQLVYHYGAGEDINTFPNLWDPSASLHGLNTDLPSPLPFSASPEYKVQKKVVRGSPVSERNEVNQDRSYRIEDYSANFMPLTIYPGGSSTSQLLQISNLRKPLLKYSLSTNDDSPKSQADSSALTNTKELVGQASLNHKFQVQYHGPSSGLNLIAKFSRNYHNGYWRFPEFVNSQNLPEVDSELGSSQVLCKPIRTFREESELYYRKKQIEYYNLMNPIGVFPEEIGHMNKLLDYYWENVHPIFPILNKLNFLEQFNCISQEVQNVQKHYAQKTKNNEQFRRFSINEIWFYSILKTNLKNQSSEVSIPILLVMFSLASKYLDLADNLPNSITEFSDRECHNEEDTDRYLHKAEESIKIFIDLIDEDQNINLINCQTLLLLSYRRMGSFSLSKSWSYAGMAIRMAQHLGLHKDLKAHYESCPGKFITSQTLQKRKLIWWACVKIDKHLSSCAGKPTMIFERDYDISILIEDENEEADDERGSGIKPEPASPSVKCFNCSVSLSILVGRTLANLYPIRPKIIAESDEALLPLLDQNFARWYIELPNHLIFDPNEKSYSTKKSCVEGKGREEENPKPEVLTLHAQFYTALILLHRPFLEKEYSISHETKILHSTPISSPGKNNPPPYQSHSICAASAKAIKSIFKTFRQIFGFKKISPLMIYYLYSAIAIFAYDSHSTDLDEKYRLESQEDLSVCVNYLLEISVGV</sequence>
<evidence type="ECO:0000256" key="4">
    <source>
        <dbReference type="ARBA" id="ARBA00023125"/>
    </source>
</evidence>
<dbReference type="GO" id="GO:0008270">
    <property type="term" value="F:zinc ion binding"/>
    <property type="evidence" value="ECO:0007669"/>
    <property type="project" value="InterPro"/>
</dbReference>
<keyword evidence="1" id="KW-0479">Metal-binding</keyword>
<dbReference type="PANTHER" id="PTHR31313:SF78">
    <property type="entry name" value="TRANSCRIPTION FACTOR DOMAIN-CONTAINING PROTEIN"/>
    <property type="match status" value="1"/>
</dbReference>
<keyword evidence="2" id="KW-0862">Zinc</keyword>
<dbReference type="SMART" id="SM00906">
    <property type="entry name" value="Fungal_trans"/>
    <property type="match status" value="1"/>
</dbReference>
<evidence type="ECO:0000256" key="2">
    <source>
        <dbReference type="ARBA" id="ARBA00022833"/>
    </source>
</evidence>
<organism evidence="8 9">
    <name type="scientific">Phakopsora pachyrhizi</name>
    <name type="common">Asian soybean rust disease fungus</name>
    <dbReference type="NCBI Taxonomy" id="170000"/>
    <lineage>
        <taxon>Eukaryota</taxon>
        <taxon>Fungi</taxon>
        <taxon>Dikarya</taxon>
        <taxon>Basidiomycota</taxon>
        <taxon>Pucciniomycotina</taxon>
        <taxon>Pucciniomycetes</taxon>
        <taxon>Pucciniales</taxon>
        <taxon>Phakopsoraceae</taxon>
        <taxon>Phakopsora</taxon>
    </lineage>
</organism>
<protein>
    <submittedName>
        <fullName evidence="8">Fungal-specific transcription factor domain-domain-containing protein</fullName>
    </submittedName>
</protein>
<dbReference type="Pfam" id="PF04082">
    <property type="entry name" value="Fungal_trans"/>
    <property type="match status" value="1"/>
</dbReference>
<evidence type="ECO:0000259" key="7">
    <source>
        <dbReference type="SMART" id="SM00906"/>
    </source>
</evidence>
<reference evidence="8" key="1">
    <citation type="submission" date="2022-06" db="EMBL/GenBank/DDBJ databases">
        <authorList>
            <consortium name="SYNGENTA / RWTH Aachen University"/>
        </authorList>
    </citation>
    <scope>NUCLEOTIDE SEQUENCE</scope>
</reference>
<feature type="domain" description="Xylanolytic transcriptional activator regulatory" evidence="7">
    <location>
        <begin position="452"/>
        <end position="533"/>
    </location>
</feature>
<dbReference type="InterPro" id="IPR051615">
    <property type="entry name" value="Transcr_Regulatory_Elem"/>
</dbReference>